<dbReference type="PANTHER" id="PTHR43162:SF1">
    <property type="entry name" value="PRESTALK A DIFFERENTIATION PROTEIN A"/>
    <property type="match status" value="1"/>
</dbReference>
<dbReference type="InterPro" id="IPR036291">
    <property type="entry name" value="NAD(P)-bd_dom_sf"/>
</dbReference>
<reference evidence="2 3" key="1">
    <citation type="submission" date="2021-01" db="EMBL/GenBank/DDBJ databases">
        <title>Whole genome shotgun sequence of Actinoplanes deccanensis NBRC 13994.</title>
        <authorList>
            <person name="Komaki H."/>
            <person name="Tamura T."/>
        </authorList>
    </citation>
    <scope>NUCLEOTIDE SEQUENCE [LARGE SCALE GENOMIC DNA]</scope>
    <source>
        <strain evidence="2 3">NBRC 13994</strain>
    </source>
</reference>
<sequence length="265" mass="27910">MILVTGATGTTGSALVDTLLARGLPVTAVTRDPRRVTPRPGLTVTTSIGPADALYLLSPAGPAIPEHDLTTLRAAIDAGIRRVVKLSAIGTPSRPAAAEELGAWHQPGEEAVRTSGLEWTILRPTTFATNSLVWAEDIRAGRPITNIFGDGAQGIVDPADIAEVAAEALTTAGHHGRTYTLTGPELLTVPDQVAQLGEALGRQLTTVDVEPRREHFPPEIADVALAGAHLVRRGGNAVVTDDAERVLGRKPGTYRAWAEANRARF</sequence>
<organism evidence="2 3">
    <name type="scientific">Paractinoplanes deccanensis</name>
    <dbReference type="NCBI Taxonomy" id="113561"/>
    <lineage>
        <taxon>Bacteria</taxon>
        <taxon>Bacillati</taxon>
        <taxon>Actinomycetota</taxon>
        <taxon>Actinomycetes</taxon>
        <taxon>Micromonosporales</taxon>
        <taxon>Micromonosporaceae</taxon>
        <taxon>Paractinoplanes</taxon>
    </lineage>
</organism>
<evidence type="ECO:0000313" key="2">
    <source>
        <dbReference type="EMBL" id="GID74518.1"/>
    </source>
</evidence>
<accession>A0ABQ3Y3E7</accession>
<dbReference type="PANTHER" id="PTHR43162">
    <property type="match status" value="1"/>
</dbReference>
<evidence type="ECO:0000313" key="3">
    <source>
        <dbReference type="Proteomes" id="UP000609879"/>
    </source>
</evidence>
<dbReference type="RefSeq" id="WP_203763004.1">
    <property type="nucleotide sequence ID" value="NZ_BAAABO010000006.1"/>
</dbReference>
<feature type="domain" description="NAD(P)-binding" evidence="1">
    <location>
        <begin position="6"/>
        <end position="170"/>
    </location>
</feature>
<dbReference type="Gene3D" id="3.40.50.720">
    <property type="entry name" value="NAD(P)-binding Rossmann-like Domain"/>
    <property type="match status" value="1"/>
</dbReference>
<protein>
    <submittedName>
        <fullName evidence="2">NmrA family transcriptional regulator</fullName>
    </submittedName>
</protein>
<dbReference type="EMBL" id="BOMI01000061">
    <property type="protein sequence ID" value="GID74518.1"/>
    <property type="molecule type" value="Genomic_DNA"/>
</dbReference>
<dbReference type="Gene3D" id="3.90.25.10">
    <property type="entry name" value="UDP-galactose 4-epimerase, domain 1"/>
    <property type="match status" value="1"/>
</dbReference>
<name>A0ABQ3Y3E7_9ACTN</name>
<dbReference type="Pfam" id="PF13460">
    <property type="entry name" value="NAD_binding_10"/>
    <property type="match status" value="1"/>
</dbReference>
<keyword evidence="3" id="KW-1185">Reference proteome</keyword>
<gene>
    <name evidence="2" type="ORF">Ade02nite_31590</name>
</gene>
<evidence type="ECO:0000259" key="1">
    <source>
        <dbReference type="Pfam" id="PF13460"/>
    </source>
</evidence>
<dbReference type="Proteomes" id="UP000609879">
    <property type="component" value="Unassembled WGS sequence"/>
</dbReference>
<dbReference type="SUPFAM" id="SSF51735">
    <property type="entry name" value="NAD(P)-binding Rossmann-fold domains"/>
    <property type="match status" value="1"/>
</dbReference>
<dbReference type="InterPro" id="IPR051604">
    <property type="entry name" value="Ergot_Alk_Oxidoreductase"/>
</dbReference>
<proteinExistence type="predicted"/>
<comment type="caution">
    <text evidence="2">The sequence shown here is derived from an EMBL/GenBank/DDBJ whole genome shotgun (WGS) entry which is preliminary data.</text>
</comment>
<dbReference type="InterPro" id="IPR016040">
    <property type="entry name" value="NAD(P)-bd_dom"/>
</dbReference>